<dbReference type="SMART" id="SM00028">
    <property type="entry name" value="TPR"/>
    <property type="match status" value="4"/>
</dbReference>
<evidence type="ECO:0000259" key="1">
    <source>
        <dbReference type="Pfam" id="PF12770"/>
    </source>
</evidence>
<sequence length="811" mass="85579">MLDAEELSRRGRAASTAGRHAEAVSLLTRAVERAADDRQRATALQSLAHATAERGSPDDGIALCREALKLKGLDATVLGTVHSQLGLLLMRRGEVEAALAEMATALPLVADQPDLRGRLHLNRGNIHLQRRDADRAAADFEDARTRTQDAVDRAMATHNLGYVELMRGELVGALRLMDEAAPVLAPLSPVSEAVVEVDRAEVMIAAGMPRAAADALDRAVRTYASRRLRQFQGEALVVRARALLLVDPNAARADARRAARVFEARGSTTWALRAEALALCADVRRHVGRPLRATSWWERTLVAGKDLADRLAAREMPERTEVLLHLALASEQVTGAVPVPAPRAPRRGEEPVGVRLLRQEVRARAAWRAGRRAASFGLVRDGLADLHAWQSSYGSLDLQSSLVGHGQALARVGLRQAVADGRPDVVHEWSERARALVARVPPVRLPADPDAAARIAALRTLPADATDDAARLRDRVREDSWYRPGAGTVLEPLPLDRVREALGDATLVSYLLADRVLHALVVGPDRVVLRRVGPVAAVDAALPGLAADLDLAATTGLPDALAAGVRAGLTARLAALQEHLLRPVAGDLGEGRLVVVPCGRLAAVPWSMLPALVGRPVTVARSASMWAAAAPPDAVARVGLVAGPGVPRAEEEATACAAAWVGRARVLGGPTATAAAVSSLTSDVDLLHVAAHGHHADEQPLFSGLELVDGPWFGYDVELLPRLPSLVVLSACELGRSTVRASEELVGMTAAWLHAGVRCVVASQAALSDDLAATVLPGLHAGLAAGRAPADVLADLAPADGLPLTCFGAGW</sequence>
<proteinExistence type="predicted"/>
<dbReference type="InterPro" id="IPR024983">
    <property type="entry name" value="CHAT_dom"/>
</dbReference>
<reference evidence="3" key="1">
    <citation type="journal article" date="2019" name="Int. J. Syst. Evol. Microbiol.">
        <title>The Global Catalogue of Microorganisms (GCM) 10K type strain sequencing project: providing services to taxonomists for standard genome sequencing and annotation.</title>
        <authorList>
            <consortium name="The Broad Institute Genomics Platform"/>
            <consortium name="The Broad Institute Genome Sequencing Center for Infectious Disease"/>
            <person name="Wu L."/>
            <person name="Ma J."/>
        </authorList>
    </citation>
    <scope>NUCLEOTIDE SEQUENCE [LARGE SCALE GENOMIC DNA]</scope>
    <source>
        <strain evidence="3">CGMCC 1.12477</strain>
    </source>
</reference>
<dbReference type="Proteomes" id="UP001597351">
    <property type="component" value="Unassembled WGS sequence"/>
</dbReference>
<organism evidence="2 3">
    <name type="scientific">Nocardioides aestuarii</name>
    <dbReference type="NCBI Taxonomy" id="252231"/>
    <lineage>
        <taxon>Bacteria</taxon>
        <taxon>Bacillati</taxon>
        <taxon>Actinomycetota</taxon>
        <taxon>Actinomycetes</taxon>
        <taxon>Propionibacteriales</taxon>
        <taxon>Nocardioidaceae</taxon>
        <taxon>Nocardioides</taxon>
    </lineage>
</organism>
<comment type="caution">
    <text evidence="2">The sequence shown here is derived from an EMBL/GenBank/DDBJ whole genome shotgun (WGS) entry which is preliminary data.</text>
</comment>
<feature type="domain" description="CHAT" evidence="1">
    <location>
        <begin position="572"/>
        <end position="793"/>
    </location>
</feature>
<dbReference type="SUPFAM" id="SSF48452">
    <property type="entry name" value="TPR-like"/>
    <property type="match status" value="1"/>
</dbReference>
<dbReference type="EMBL" id="JBHUGD010000001">
    <property type="protein sequence ID" value="MFD1945459.1"/>
    <property type="molecule type" value="Genomic_DNA"/>
</dbReference>
<dbReference type="Gene3D" id="1.25.40.10">
    <property type="entry name" value="Tetratricopeptide repeat domain"/>
    <property type="match status" value="2"/>
</dbReference>
<name>A0ABW4TIJ0_9ACTN</name>
<dbReference type="InterPro" id="IPR019734">
    <property type="entry name" value="TPR_rpt"/>
</dbReference>
<dbReference type="InterPro" id="IPR011990">
    <property type="entry name" value="TPR-like_helical_dom_sf"/>
</dbReference>
<dbReference type="Pfam" id="PF12770">
    <property type="entry name" value="CHAT"/>
    <property type="match status" value="1"/>
</dbReference>
<accession>A0ABW4TIJ0</accession>
<protein>
    <submittedName>
        <fullName evidence="2">CHAT domain-containing protein</fullName>
    </submittedName>
</protein>
<keyword evidence="3" id="KW-1185">Reference proteome</keyword>
<evidence type="ECO:0000313" key="2">
    <source>
        <dbReference type="EMBL" id="MFD1945459.1"/>
    </source>
</evidence>
<evidence type="ECO:0000313" key="3">
    <source>
        <dbReference type="Proteomes" id="UP001597351"/>
    </source>
</evidence>
<dbReference type="RefSeq" id="WP_343915646.1">
    <property type="nucleotide sequence ID" value="NZ_BAAAJT010000002.1"/>
</dbReference>
<gene>
    <name evidence="2" type="ORF">ACFSDE_01545</name>
</gene>